<sequence length="435" mass="50935">MSASEIIANIEKSLPKAKKCAEDICIEDCPEWFTKDYLESCLRSYFQDDCIKIVKLHAKPALGKGENYGGVLTRVKAEYKNSKGCLKKGGYIVKTSFEGDEFACKTMEPYDIFNREIDIYEEVLPKLKALLKEIGDEEQIFAETMTVDRQKSALVFEDLNERDFLMPDRLQGLDMDTTKIVLRKLAKMHACSAVLNEREPHCLEHFDKGMFNRHTEVYAPCFVGCFEACTRRVAQWPEFKDLHQKLVELTPFYMELGKRIFDPLPSHLNVFAHGDLWTNNVLVKYDKKTKKPLDVIIIDFQYSAWTTPAVDLFYLMNTSLTEEMHLHKQDELIHHYYTYLRKTLEKLRYQGKIPTLHEFHQQLQEKSFYAMHSTCVVQPIQRNVINDDADFNALMQTNERAIRFKNTCYTNPYVHRMIRQLLPVYDQRGLLDKNQ</sequence>
<dbReference type="Proteomes" id="UP001652621">
    <property type="component" value="Unplaced"/>
</dbReference>
<dbReference type="KEGG" id="mde:101898969"/>
<dbReference type="PANTHER" id="PTHR11012">
    <property type="entry name" value="PROTEIN KINASE-LIKE DOMAIN-CONTAINING"/>
    <property type="match status" value="1"/>
</dbReference>
<dbReference type="SMART" id="SM00587">
    <property type="entry name" value="CHK"/>
    <property type="match status" value="1"/>
</dbReference>
<dbReference type="RefSeq" id="XP_005188196.1">
    <property type="nucleotide sequence ID" value="XM_005188139.3"/>
</dbReference>
<dbReference type="SUPFAM" id="SSF56112">
    <property type="entry name" value="Protein kinase-like (PK-like)"/>
    <property type="match status" value="1"/>
</dbReference>
<evidence type="ECO:0000259" key="1">
    <source>
        <dbReference type="SMART" id="SM00587"/>
    </source>
</evidence>
<gene>
    <name evidence="2" type="primary">101898969</name>
    <name evidence="4" type="synonym">LOC101898969</name>
</gene>
<evidence type="ECO:0000313" key="3">
    <source>
        <dbReference type="Proteomes" id="UP001652621"/>
    </source>
</evidence>
<dbReference type="OrthoDB" id="411145at2759"/>
<accession>A0A1I8MY37</accession>
<dbReference type="eggNOG" id="ENOG502RZD1">
    <property type="taxonomic scope" value="Eukaryota"/>
</dbReference>
<dbReference type="Gene3D" id="3.90.1200.10">
    <property type="match status" value="1"/>
</dbReference>
<reference evidence="4" key="2">
    <citation type="submission" date="2025-04" db="UniProtKB">
        <authorList>
            <consortium name="RefSeq"/>
        </authorList>
    </citation>
    <scope>IDENTIFICATION</scope>
    <source>
        <strain evidence="4">Aabys</strain>
    </source>
</reference>
<dbReference type="GeneID" id="101898969"/>
<dbReference type="VEuPathDB" id="VectorBase:MDOMA2_020246"/>
<dbReference type="STRING" id="7370.A0A1I8MY37"/>
<dbReference type="InterPro" id="IPR015897">
    <property type="entry name" value="CHK_kinase-like"/>
</dbReference>
<name>A0A1I8MY37_MUSDO</name>
<evidence type="ECO:0000313" key="2">
    <source>
        <dbReference type="EnsemblMetazoa" id="MDOA009599-PA"/>
    </source>
</evidence>
<dbReference type="EnsemblMetazoa" id="MDOA009599-RA">
    <property type="protein sequence ID" value="MDOA009599-PA"/>
    <property type="gene ID" value="MDOA009599"/>
</dbReference>
<dbReference type="PANTHER" id="PTHR11012:SF13">
    <property type="entry name" value="CHK KINASE-LIKE DOMAIN-CONTAINING PROTEIN-RELATED"/>
    <property type="match status" value="1"/>
</dbReference>
<dbReference type="InterPro" id="IPR011009">
    <property type="entry name" value="Kinase-like_dom_sf"/>
</dbReference>
<dbReference type="AlphaFoldDB" id="A0A1I8MY37"/>
<dbReference type="VEuPathDB" id="VectorBase:MDOA009599"/>
<reference evidence="2" key="1">
    <citation type="submission" date="2020-05" db="UniProtKB">
        <authorList>
            <consortium name="EnsemblMetazoa"/>
        </authorList>
    </citation>
    <scope>IDENTIFICATION</scope>
    <source>
        <strain evidence="2">Aabys</strain>
    </source>
</reference>
<feature type="domain" description="CHK kinase-like" evidence="1">
    <location>
        <begin position="154"/>
        <end position="346"/>
    </location>
</feature>
<evidence type="ECO:0000313" key="4">
    <source>
        <dbReference type="RefSeq" id="XP_005188196.1"/>
    </source>
</evidence>
<organism evidence="2">
    <name type="scientific">Musca domestica</name>
    <name type="common">House fly</name>
    <dbReference type="NCBI Taxonomy" id="7370"/>
    <lineage>
        <taxon>Eukaryota</taxon>
        <taxon>Metazoa</taxon>
        <taxon>Ecdysozoa</taxon>
        <taxon>Arthropoda</taxon>
        <taxon>Hexapoda</taxon>
        <taxon>Insecta</taxon>
        <taxon>Pterygota</taxon>
        <taxon>Neoptera</taxon>
        <taxon>Endopterygota</taxon>
        <taxon>Diptera</taxon>
        <taxon>Brachycera</taxon>
        <taxon>Muscomorpha</taxon>
        <taxon>Muscoidea</taxon>
        <taxon>Muscidae</taxon>
        <taxon>Musca</taxon>
    </lineage>
</organism>
<protein>
    <submittedName>
        <fullName evidence="4">Uncharacterized protein LOC101898969</fullName>
    </submittedName>
</protein>
<proteinExistence type="predicted"/>
<dbReference type="InterPro" id="IPR004119">
    <property type="entry name" value="EcKL"/>
</dbReference>
<dbReference type="Pfam" id="PF02958">
    <property type="entry name" value="EcKL"/>
    <property type="match status" value="1"/>
</dbReference>
<keyword evidence="3" id="KW-1185">Reference proteome</keyword>